<protein>
    <submittedName>
        <fullName evidence="2">Uncharacterized protein</fullName>
    </submittedName>
</protein>
<organism evidence="2 3">
    <name type="scientific">Phytophthora palmivora</name>
    <dbReference type="NCBI Taxonomy" id="4796"/>
    <lineage>
        <taxon>Eukaryota</taxon>
        <taxon>Sar</taxon>
        <taxon>Stramenopiles</taxon>
        <taxon>Oomycota</taxon>
        <taxon>Peronosporomycetes</taxon>
        <taxon>Peronosporales</taxon>
        <taxon>Peronosporaceae</taxon>
        <taxon>Phytophthora</taxon>
    </lineage>
</organism>
<dbReference type="Proteomes" id="UP000237271">
    <property type="component" value="Unassembled WGS sequence"/>
</dbReference>
<evidence type="ECO:0000256" key="1">
    <source>
        <dbReference type="SAM" id="MobiDB-lite"/>
    </source>
</evidence>
<feature type="region of interest" description="Disordered" evidence="1">
    <location>
        <begin position="1"/>
        <end position="83"/>
    </location>
</feature>
<accession>A0A2P4XNG8</accession>
<proteinExistence type="predicted"/>
<gene>
    <name evidence="2" type="ORF">PHPALM_16943</name>
</gene>
<name>A0A2P4XNG8_9STRA</name>
<dbReference type="OrthoDB" id="10536954at2759"/>
<comment type="caution">
    <text evidence="2">The sequence shown here is derived from an EMBL/GenBank/DDBJ whole genome shotgun (WGS) entry which is preliminary data.</text>
</comment>
<evidence type="ECO:0000313" key="2">
    <source>
        <dbReference type="EMBL" id="POM67102.1"/>
    </source>
</evidence>
<dbReference type="AlphaFoldDB" id="A0A2P4XNG8"/>
<dbReference type="EMBL" id="NCKW01009475">
    <property type="protein sequence ID" value="POM67102.1"/>
    <property type="molecule type" value="Genomic_DNA"/>
</dbReference>
<reference evidence="2 3" key="1">
    <citation type="journal article" date="2017" name="Genome Biol. Evol.">
        <title>Phytophthora megakarya and P. palmivora, closely related causal agents of cacao black pod rot, underwent increases in genome sizes and gene numbers by different mechanisms.</title>
        <authorList>
            <person name="Ali S.S."/>
            <person name="Shao J."/>
            <person name="Lary D.J."/>
            <person name="Kronmiller B."/>
            <person name="Shen D."/>
            <person name="Strem M.D."/>
            <person name="Amoako-Attah I."/>
            <person name="Akrofi A.Y."/>
            <person name="Begoude B.A."/>
            <person name="Ten Hoopen G.M."/>
            <person name="Coulibaly K."/>
            <person name="Kebe B.I."/>
            <person name="Melnick R.L."/>
            <person name="Guiltinan M.J."/>
            <person name="Tyler B.M."/>
            <person name="Meinhardt L.W."/>
            <person name="Bailey B.A."/>
        </authorList>
    </citation>
    <scope>NUCLEOTIDE SEQUENCE [LARGE SCALE GENOMIC DNA]</scope>
    <source>
        <strain evidence="3">sbr112.9</strain>
    </source>
</reference>
<evidence type="ECO:0000313" key="3">
    <source>
        <dbReference type="Proteomes" id="UP000237271"/>
    </source>
</evidence>
<keyword evidence="3" id="KW-1185">Reference proteome</keyword>
<sequence>MSGAIASASATLLEETSGATPQAEEERPVAEAEVSMEAATASLGELTLDGDGGDEEASSSPGERVGNDKGTTVPASNVPEDTTVGIARDSAEDMRYVKEGEREYGWLPGDAVAGAPAWKVVVDRYYDEVLPKTPDLLFTHFIRRDFAAITMSERKDYTCVYTAVAKLMELQWSEMHLTNEMVADFEARDGFDCKAQRGLSADQIEKVFERLV</sequence>